<protein>
    <recommendedName>
        <fullName evidence="2">C2H2-type domain-containing protein</fullName>
    </recommendedName>
</protein>
<name>A0AA39LY56_9BILA</name>
<feature type="region of interest" description="Disordered" evidence="1">
    <location>
        <begin position="185"/>
        <end position="204"/>
    </location>
</feature>
<sequence>MLRLHLLKGHALPVDHLDKDQYHKLRRTLASFYKQARNKLDKYFPPEAFLRFDDKKMSNKNDMEDPKCRECGKMVNVKTTRRCHVAQHLKLSYKCVVDGCKFRTDLISMVDHLWKIHSKRIAQLTAEELFEHKRIRLNFNEVMERELRKFFPYKEHIPAAPVRQEHTEVNKSMVEVHKKSTKALECDEESVQKQAEAKDKRTSPSDVKITPQLALFYYLYEQKRRDVLEAIFDEETRKVFARKVKKMGIDMPSILRMYAYWHRIELKKTIKNGIEIWLRNHAMHADHLEKQQYHTLRMTEKSFYKKTRRERNKYFPPEAFLRFDDKKMSNKNDLEDPKCRECGKMVNVKTTRRCHVAQHLKLSYKCVVEGCMFRADPAHVADHLSRNHSKKFGQLTAEELFELKRMRVEFKKTMERELHKFFPYKDDIPDGPFRDLF</sequence>
<dbReference type="PROSITE" id="PS00028">
    <property type="entry name" value="ZINC_FINGER_C2H2_1"/>
    <property type="match status" value="2"/>
</dbReference>
<dbReference type="AlphaFoldDB" id="A0AA39LY56"/>
<evidence type="ECO:0000313" key="3">
    <source>
        <dbReference type="EMBL" id="KAK0413928.1"/>
    </source>
</evidence>
<keyword evidence="4" id="KW-1185">Reference proteome</keyword>
<dbReference type="EMBL" id="JAUCMV010000003">
    <property type="protein sequence ID" value="KAK0413928.1"/>
    <property type="molecule type" value="Genomic_DNA"/>
</dbReference>
<gene>
    <name evidence="3" type="ORF">QR680_007063</name>
</gene>
<dbReference type="InterPro" id="IPR013087">
    <property type="entry name" value="Znf_C2H2_type"/>
</dbReference>
<organism evidence="3 4">
    <name type="scientific">Steinernema hermaphroditum</name>
    <dbReference type="NCBI Taxonomy" id="289476"/>
    <lineage>
        <taxon>Eukaryota</taxon>
        <taxon>Metazoa</taxon>
        <taxon>Ecdysozoa</taxon>
        <taxon>Nematoda</taxon>
        <taxon>Chromadorea</taxon>
        <taxon>Rhabditida</taxon>
        <taxon>Tylenchina</taxon>
        <taxon>Panagrolaimomorpha</taxon>
        <taxon>Strongyloidoidea</taxon>
        <taxon>Steinernematidae</taxon>
        <taxon>Steinernema</taxon>
    </lineage>
</organism>
<evidence type="ECO:0000256" key="1">
    <source>
        <dbReference type="SAM" id="MobiDB-lite"/>
    </source>
</evidence>
<dbReference type="Proteomes" id="UP001175271">
    <property type="component" value="Unassembled WGS sequence"/>
</dbReference>
<proteinExistence type="predicted"/>
<comment type="caution">
    <text evidence="3">The sequence shown here is derived from an EMBL/GenBank/DDBJ whole genome shotgun (WGS) entry which is preliminary data.</text>
</comment>
<dbReference type="SMART" id="SM00355">
    <property type="entry name" value="ZnF_C2H2"/>
    <property type="match status" value="4"/>
</dbReference>
<reference evidence="3" key="1">
    <citation type="submission" date="2023-06" db="EMBL/GenBank/DDBJ databases">
        <title>Genomic analysis of the entomopathogenic nematode Steinernema hermaphroditum.</title>
        <authorList>
            <person name="Schwarz E.M."/>
            <person name="Heppert J.K."/>
            <person name="Baniya A."/>
            <person name="Schwartz H.T."/>
            <person name="Tan C.-H."/>
            <person name="Antoshechkin I."/>
            <person name="Sternberg P.W."/>
            <person name="Goodrich-Blair H."/>
            <person name="Dillman A.R."/>
        </authorList>
    </citation>
    <scope>NUCLEOTIDE SEQUENCE</scope>
    <source>
        <strain evidence="3">PS9179</strain>
        <tissue evidence="3">Whole animal</tissue>
    </source>
</reference>
<feature type="domain" description="C2H2-type" evidence="2">
    <location>
        <begin position="68"/>
        <end position="88"/>
    </location>
</feature>
<feature type="domain" description="C2H2-type" evidence="2">
    <location>
        <begin position="339"/>
        <end position="359"/>
    </location>
</feature>
<evidence type="ECO:0000313" key="4">
    <source>
        <dbReference type="Proteomes" id="UP001175271"/>
    </source>
</evidence>
<accession>A0AA39LY56</accession>
<evidence type="ECO:0000259" key="2">
    <source>
        <dbReference type="PROSITE" id="PS00028"/>
    </source>
</evidence>